<evidence type="ECO:0000313" key="1">
    <source>
        <dbReference type="EMBL" id="RAJ94214.1"/>
    </source>
</evidence>
<evidence type="ECO:0000313" key="2">
    <source>
        <dbReference type="Proteomes" id="UP000248790"/>
    </source>
</evidence>
<reference evidence="1 2" key="1">
    <citation type="submission" date="2018-06" db="EMBL/GenBank/DDBJ databases">
        <title>Genomic Encyclopedia of Archaeal and Bacterial Type Strains, Phase II (KMG-II): from individual species to whole genera.</title>
        <authorList>
            <person name="Goeker M."/>
        </authorList>
    </citation>
    <scope>NUCLEOTIDE SEQUENCE [LARGE SCALE GENOMIC DNA]</scope>
    <source>
        <strain evidence="1 2">DSM 21851</strain>
    </source>
</reference>
<comment type="caution">
    <text evidence="1">The sequence shown here is derived from an EMBL/GenBank/DDBJ whole genome shotgun (WGS) entry which is preliminary data.</text>
</comment>
<dbReference type="Proteomes" id="UP000248790">
    <property type="component" value="Unassembled WGS sequence"/>
</dbReference>
<accession>A0A327WPS3</accession>
<dbReference type="EMBL" id="QLMC01000005">
    <property type="protein sequence ID" value="RAJ94214.1"/>
    <property type="molecule type" value="Genomic_DNA"/>
</dbReference>
<gene>
    <name evidence="1" type="ORF">LX87_04099</name>
</gene>
<organism evidence="1 2">
    <name type="scientific">Larkinella arboricola</name>
    <dbReference type="NCBI Taxonomy" id="643671"/>
    <lineage>
        <taxon>Bacteria</taxon>
        <taxon>Pseudomonadati</taxon>
        <taxon>Bacteroidota</taxon>
        <taxon>Cytophagia</taxon>
        <taxon>Cytophagales</taxon>
        <taxon>Spirosomataceae</taxon>
        <taxon>Larkinella</taxon>
    </lineage>
</organism>
<protein>
    <submittedName>
        <fullName evidence="1">Uncharacterized protein</fullName>
    </submittedName>
</protein>
<dbReference type="AlphaFoldDB" id="A0A327WPS3"/>
<keyword evidence="2" id="KW-1185">Reference proteome</keyword>
<name>A0A327WPS3_LARAB</name>
<sequence>MPGFFIPLPTMIIQKPHNFPNLKTFLKDRGIDAYHLQEALDDYLIDVDETIRQECDQYEKPHEYIQAKHYEQATERFRDALTSELDD</sequence>
<proteinExistence type="predicted"/>